<accession>A0AAV7F8Q2</accession>
<keyword evidence="7" id="KW-1185">Reference proteome</keyword>
<reference evidence="6 7" key="1">
    <citation type="submission" date="2021-07" db="EMBL/GenBank/DDBJ databases">
        <title>The Aristolochia fimbriata genome: insights into angiosperm evolution, floral development and chemical biosynthesis.</title>
        <authorList>
            <person name="Jiao Y."/>
        </authorList>
    </citation>
    <scope>NUCLEOTIDE SEQUENCE [LARGE SCALE GENOMIC DNA]</scope>
    <source>
        <strain evidence="6">IBCAS-2021</strain>
        <tissue evidence="6">Leaf</tissue>
    </source>
</reference>
<comment type="caution">
    <text evidence="6">The sequence shown here is derived from an EMBL/GenBank/DDBJ whole genome shotgun (WGS) entry which is preliminary data.</text>
</comment>
<dbReference type="PANTHER" id="PTHR35357">
    <property type="entry name" value="OS02G0537100 PROTEIN"/>
    <property type="match status" value="1"/>
</dbReference>
<dbReference type="PANTHER" id="PTHR35357:SF8">
    <property type="entry name" value="OS01G0111000 PROTEIN"/>
    <property type="match status" value="1"/>
</dbReference>
<dbReference type="InterPro" id="IPR006501">
    <property type="entry name" value="Pectinesterase_inhib_dom"/>
</dbReference>
<organism evidence="6 7">
    <name type="scientific">Aristolochia fimbriata</name>
    <name type="common">White veined hardy Dutchman's pipe vine</name>
    <dbReference type="NCBI Taxonomy" id="158543"/>
    <lineage>
        <taxon>Eukaryota</taxon>
        <taxon>Viridiplantae</taxon>
        <taxon>Streptophyta</taxon>
        <taxon>Embryophyta</taxon>
        <taxon>Tracheophyta</taxon>
        <taxon>Spermatophyta</taxon>
        <taxon>Magnoliopsida</taxon>
        <taxon>Magnoliidae</taxon>
        <taxon>Piperales</taxon>
        <taxon>Aristolochiaceae</taxon>
        <taxon>Aristolochia</taxon>
    </lineage>
</organism>
<protein>
    <recommendedName>
        <fullName evidence="5">Pectinesterase inhibitor domain-containing protein</fullName>
    </recommendedName>
</protein>
<dbReference type="GO" id="GO:0004857">
    <property type="term" value="F:enzyme inhibitor activity"/>
    <property type="evidence" value="ECO:0007669"/>
    <property type="project" value="InterPro"/>
</dbReference>
<evidence type="ECO:0000313" key="7">
    <source>
        <dbReference type="Proteomes" id="UP000825729"/>
    </source>
</evidence>
<gene>
    <name evidence="6" type="ORF">H6P81_000895</name>
</gene>
<dbReference type="AlphaFoldDB" id="A0AAV7F8Q2"/>
<evidence type="ECO:0000313" key="6">
    <source>
        <dbReference type="EMBL" id="KAG9456387.1"/>
    </source>
</evidence>
<evidence type="ECO:0000259" key="5">
    <source>
        <dbReference type="SMART" id="SM00856"/>
    </source>
</evidence>
<evidence type="ECO:0000256" key="4">
    <source>
        <dbReference type="SAM" id="SignalP"/>
    </source>
</evidence>
<evidence type="ECO:0000256" key="2">
    <source>
        <dbReference type="ARBA" id="ARBA00023157"/>
    </source>
</evidence>
<evidence type="ECO:0000256" key="1">
    <source>
        <dbReference type="ARBA" id="ARBA00022729"/>
    </source>
</evidence>
<comment type="similarity">
    <text evidence="3">Belongs to the PMEI family.</text>
</comment>
<dbReference type="InterPro" id="IPR035513">
    <property type="entry name" value="Invertase/methylesterase_inhib"/>
</dbReference>
<dbReference type="SUPFAM" id="SSF101148">
    <property type="entry name" value="Plant invertase/pectin methylesterase inhibitor"/>
    <property type="match status" value="1"/>
</dbReference>
<proteinExistence type="inferred from homology"/>
<keyword evidence="2" id="KW-1015">Disulfide bond</keyword>
<name>A0AAV7F8Q2_ARIFI</name>
<feature type="chain" id="PRO_5044023516" description="Pectinesterase inhibitor domain-containing protein" evidence="4">
    <location>
        <begin position="27"/>
        <end position="188"/>
    </location>
</feature>
<dbReference type="SMART" id="SM00856">
    <property type="entry name" value="PMEI"/>
    <property type="match status" value="1"/>
</dbReference>
<dbReference type="Gene3D" id="1.20.140.40">
    <property type="entry name" value="Invertase/pectin methylesterase inhibitor family protein"/>
    <property type="match status" value="1"/>
</dbReference>
<dbReference type="Pfam" id="PF04043">
    <property type="entry name" value="PMEI"/>
    <property type="match status" value="1"/>
</dbReference>
<dbReference type="EMBL" id="JAINDJ010000002">
    <property type="protein sequence ID" value="KAG9456387.1"/>
    <property type="molecule type" value="Genomic_DNA"/>
</dbReference>
<dbReference type="Proteomes" id="UP000825729">
    <property type="component" value="Unassembled WGS sequence"/>
</dbReference>
<feature type="domain" description="Pectinesterase inhibitor" evidence="5">
    <location>
        <begin position="33"/>
        <end position="181"/>
    </location>
</feature>
<keyword evidence="1 4" id="KW-0732">Signal</keyword>
<dbReference type="NCBIfam" id="TIGR01614">
    <property type="entry name" value="PME_inhib"/>
    <property type="match status" value="1"/>
</dbReference>
<feature type="signal peptide" evidence="4">
    <location>
        <begin position="1"/>
        <end position="26"/>
    </location>
</feature>
<sequence length="188" mass="20954">MRRLAVMFATVLVSVLIVLTYNVVQAAVPSESAVSHTLEQVCKGVDDYKFCLTTLQADPRSSSEEDLRVLWNVSLDLTNANISTSLKKIDALLAKEKELTYKKKILRDCKRLFSDGVSYTVKAKRFFVYQLYFEAGMCVNGTIKNSETCQSLWTQGTPKSPPLLTTETSNLTKISFIANAILKLWVGG</sequence>
<evidence type="ECO:0000256" key="3">
    <source>
        <dbReference type="ARBA" id="ARBA00038471"/>
    </source>
</evidence>